<name>A0A178MAY2_9PROT</name>
<dbReference type="InterPro" id="IPR036938">
    <property type="entry name" value="PAP2/HPO_sf"/>
</dbReference>
<reference evidence="3 4" key="1">
    <citation type="submission" date="2016-04" db="EMBL/GenBank/DDBJ databases">
        <title>Draft genome sequence of freshwater magnetotactic bacteria Magnetospirillum marisnigri SP-1 and Magnetospirillum moscoviense BB-1.</title>
        <authorList>
            <person name="Koziaeva V."/>
            <person name="Dziuba M.V."/>
            <person name="Ivanov T.M."/>
            <person name="Kuznetsov B."/>
            <person name="Grouzdev D.S."/>
        </authorList>
    </citation>
    <scope>NUCLEOTIDE SEQUENCE [LARGE SCALE GENOMIC DNA]</scope>
    <source>
        <strain evidence="3 4">BB-1</strain>
    </source>
</reference>
<keyword evidence="1" id="KW-0812">Transmembrane</keyword>
<keyword evidence="1" id="KW-0472">Membrane</keyword>
<dbReference type="STRING" id="1437059.A6A05_16505"/>
<feature type="transmembrane region" description="Helical" evidence="1">
    <location>
        <begin position="200"/>
        <end position="219"/>
    </location>
</feature>
<dbReference type="EMBL" id="LWQU01000179">
    <property type="protein sequence ID" value="OAN45912.1"/>
    <property type="molecule type" value="Genomic_DNA"/>
</dbReference>
<dbReference type="CDD" id="cd03396">
    <property type="entry name" value="PAP2_like_6"/>
    <property type="match status" value="1"/>
</dbReference>
<feature type="domain" description="Phosphatidic acid phosphatase type 2/haloperoxidase" evidence="2">
    <location>
        <begin position="99"/>
        <end position="219"/>
    </location>
</feature>
<feature type="transmembrane region" description="Helical" evidence="1">
    <location>
        <begin position="173"/>
        <end position="193"/>
    </location>
</feature>
<feature type="transmembrane region" description="Helical" evidence="1">
    <location>
        <begin position="95"/>
        <end position="115"/>
    </location>
</feature>
<keyword evidence="1" id="KW-1133">Transmembrane helix</keyword>
<organism evidence="3 4">
    <name type="scientific">Magnetospirillum moscoviense</name>
    <dbReference type="NCBI Taxonomy" id="1437059"/>
    <lineage>
        <taxon>Bacteria</taxon>
        <taxon>Pseudomonadati</taxon>
        <taxon>Pseudomonadota</taxon>
        <taxon>Alphaproteobacteria</taxon>
        <taxon>Rhodospirillales</taxon>
        <taxon>Rhodospirillaceae</taxon>
        <taxon>Magnetospirillum</taxon>
    </lineage>
</organism>
<dbReference type="AlphaFoldDB" id="A0A178MAY2"/>
<gene>
    <name evidence="3" type="ORF">A6A05_16505</name>
</gene>
<evidence type="ECO:0000313" key="3">
    <source>
        <dbReference type="EMBL" id="OAN45912.1"/>
    </source>
</evidence>
<accession>A0A178MAY2</accession>
<dbReference type="SUPFAM" id="SSF48317">
    <property type="entry name" value="Acid phosphatase/Vanadium-dependent haloperoxidase"/>
    <property type="match status" value="1"/>
</dbReference>
<proteinExistence type="predicted"/>
<evidence type="ECO:0000259" key="2">
    <source>
        <dbReference type="SMART" id="SM00014"/>
    </source>
</evidence>
<dbReference type="Proteomes" id="UP000078543">
    <property type="component" value="Unassembled WGS sequence"/>
</dbReference>
<keyword evidence="4" id="KW-1185">Reference proteome</keyword>
<dbReference type="RefSeq" id="WP_068503940.1">
    <property type="nucleotide sequence ID" value="NZ_LWQU01000179.1"/>
</dbReference>
<dbReference type="OrthoDB" id="9813524at2"/>
<evidence type="ECO:0000256" key="1">
    <source>
        <dbReference type="SAM" id="Phobius"/>
    </source>
</evidence>
<comment type="caution">
    <text evidence="3">The sequence shown here is derived from an EMBL/GenBank/DDBJ whole genome shotgun (WGS) entry which is preliminary data.</text>
</comment>
<protein>
    <recommendedName>
        <fullName evidence="2">Phosphatidic acid phosphatase type 2/haloperoxidase domain-containing protein</fullName>
    </recommendedName>
</protein>
<evidence type="ECO:0000313" key="4">
    <source>
        <dbReference type="Proteomes" id="UP000078543"/>
    </source>
</evidence>
<feature type="transmembrane region" description="Helical" evidence="1">
    <location>
        <begin position="61"/>
        <end position="83"/>
    </location>
</feature>
<dbReference type="InterPro" id="IPR000326">
    <property type="entry name" value="PAP2/HPO"/>
</dbReference>
<dbReference type="Gene3D" id="1.20.144.10">
    <property type="entry name" value="Phosphatidic acid phosphatase type 2/haloperoxidase"/>
    <property type="match status" value="1"/>
</dbReference>
<dbReference type="SMART" id="SM00014">
    <property type="entry name" value="acidPPc"/>
    <property type="match status" value="1"/>
</dbReference>
<sequence>MRWLNAWWGSMERHPWMWTLAALAPLVLFPQIDLTVASWFYVPARDIFPARSAPFPEWIRKSMPVLLFAVAGIVAVAWLAGEAMRRTFLGVSRRVAAFLLLSLALGPGLVVNVILKDNWGRPRPSTLIEFGGQSTYVRPLMISDQCDDNCSFTSGHGALGFWPLAFALLAPPAWRPIAIAASVAFGAVVGLVRIAQGGHFLSDVAFSAVITIGLILWLYRRLLGDSSKNHRQ</sequence>
<dbReference type="Pfam" id="PF01569">
    <property type="entry name" value="PAP2"/>
    <property type="match status" value="1"/>
</dbReference>